<organism evidence="18 19">
    <name type="scientific">Petromyzon marinus</name>
    <name type="common">Sea lamprey</name>
    <dbReference type="NCBI Taxonomy" id="7757"/>
    <lineage>
        <taxon>Eukaryota</taxon>
        <taxon>Metazoa</taxon>
        <taxon>Chordata</taxon>
        <taxon>Craniata</taxon>
        <taxon>Vertebrata</taxon>
        <taxon>Cyclostomata</taxon>
        <taxon>Hyperoartia</taxon>
        <taxon>Petromyzontiformes</taxon>
        <taxon>Petromyzontidae</taxon>
        <taxon>Petromyzon</taxon>
    </lineage>
</organism>
<feature type="domain" description="SH3" evidence="16">
    <location>
        <begin position="149"/>
        <end position="209"/>
    </location>
</feature>
<keyword evidence="11" id="KW-0862">Zinc</keyword>
<gene>
    <name evidence="19" type="primary">LOC116943578</name>
</gene>
<dbReference type="GO" id="GO:0061630">
    <property type="term" value="F:ubiquitin protein ligase activity"/>
    <property type="evidence" value="ECO:0007669"/>
    <property type="project" value="UniProtKB-EC"/>
</dbReference>
<feature type="domain" description="SH3" evidence="16">
    <location>
        <begin position="484"/>
        <end position="545"/>
    </location>
</feature>
<evidence type="ECO:0000256" key="3">
    <source>
        <dbReference type="ARBA" id="ARBA00008649"/>
    </source>
</evidence>
<name>A0AAJ7T719_PETMA</name>
<dbReference type="GO" id="GO:0008270">
    <property type="term" value="F:zinc ion binding"/>
    <property type="evidence" value="ECO:0007669"/>
    <property type="project" value="UniProtKB-KW"/>
</dbReference>
<evidence type="ECO:0000313" key="18">
    <source>
        <dbReference type="Proteomes" id="UP001318040"/>
    </source>
</evidence>
<keyword evidence="18" id="KW-1185">Reference proteome</keyword>
<feature type="compositionally biased region" description="Low complexity" evidence="15">
    <location>
        <begin position="331"/>
        <end position="347"/>
    </location>
</feature>
<comment type="catalytic activity">
    <reaction evidence="1">
        <text>S-ubiquitinyl-[E2 ubiquitin-conjugating enzyme]-L-cysteine + [acceptor protein]-L-lysine = [E2 ubiquitin-conjugating enzyme]-L-cysteine + N(6)-ubiquitinyl-[acceptor protein]-L-lysine.</text>
        <dbReference type="EC" id="2.3.2.27"/>
    </reaction>
</comment>
<dbReference type="InterPro" id="IPR050384">
    <property type="entry name" value="Endophilin_SH3RF"/>
</dbReference>
<dbReference type="PROSITE" id="PS00518">
    <property type="entry name" value="ZF_RING_1"/>
    <property type="match status" value="1"/>
</dbReference>
<protein>
    <recommendedName>
        <fullName evidence="4">RING-type E3 ubiquitin transferase</fullName>
        <ecNumber evidence="4">2.3.2.27</ecNumber>
    </recommendedName>
</protein>
<dbReference type="FunFam" id="2.30.30.40:FF:000091">
    <property type="entry name" value="Putative E3 ubiquitin-protein ligase SH3RF1"/>
    <property type="match status" value="1"/>
</dbReference>
<dbReference type="SUPFAM" id="SSF50044">
    <property type="entry name" value="SH3-domain"/>
    <property type="match status" value="4"/>
</dbReference>
<evidence type="ECO:0000259" key="17">
    <source>
        <dbReference type="PROSITE" id="PS50089"/>
    </source>
</evidence>
<comment type="similarity">
    <text evidence="3">Belongs to the SH3RF family.</text>
</comment>
<dbReference type="SUPFAM" id="SSF57850">
    <property type="entry name" value="RING/U-box"/>
    <property type="match status" value="1"/>
</dbReference>
<dbReference type="InterPro" id="IPR001841">
    <property type="entry name" value="Znf_RING"/>
</dbReference>
<evidence type="ECO:0000256" key="2">
    <source>
        <dbReference type="ARBA" id="ARBA00004906"/>
    </source>
</evidence>
<dbReference type="Gene3D" id="3.30.40.10">
    <property type="entry name" value="Zinc/RING finger domain, C3HC4 (zinc finger)"/>
    <property type="match status" value="1"/>
</dbReference>
<evidence type="ECO:0000256" key="7">
    <source>
        <dbReference type="ARBA" id="ARBA00022723"/>
    </source>
</evidence>
<dbReference type="Proteomes" id="UP001318040">
    <property type="component" value="Chromosome 18"/>
</dbReference>
<dbReference type="Pfam" id="PF13445">
    <property type="entry name" value="zf-RING_UBOX"/>
    <property type="match status" value="1"/>
</dbReference>
<dbReference type="Gene3D" id="2.30.30.40">
    <property type="entry name" value="SH3 Domains"/>
    <property type="match status" value="4"/>
</dbReference>
<evidence type="ECO:0000256" key="5">
    <source>
        <dbReference type="ARBA" id="ARBA00022443"/>
    </source>
</evidence>
<evidence type="ECO:0000256" key="14">
    <source>
        <dbReference type="PROSITE-ProRule" id="PRU00192"/>
    </source>
</evidence>
<dbReference type="InterPro" id="IPR028502">
    <property type="entry name" value="SH3RF3_RING-HC_Zfn"/>
</dbReference>
<dbReference type="InterPro" id="IPR035816">
    <property type="entry name" value="SH3RF1/SH3RF3_SH3_4"/>
</dbReference>
<evidence type="ECO:0000256" key="9">
    <source>
        <dbReference type="ARBA" id="ARBA00022771"/>
    </source>
</evidence>
<evidence type="ECO:0000256" key="12">
    <source>
        <dbReference type="ARBA" id="ARBA00022843"/>
    </source>
</evidence>
<feature type="region of interest" description="Disordered" evidence="15">
    <location>
        <begin position="225"/>
        <end position="245"/>
    </location>
</feature>
<accession>A0AAJ7T719</accession>
<dbReference type="CDD" id="cd11787">
    <property type="entry name" value="SH3_SH3RF_2"/>
    <property type="match status" value="1"/>
</dbReference>
<dbReference type="InterPro" id="IPR017907">
    <property type="entry name" value="Znf_RING_CS"/>
</dbReference>
<dbReference type="EC" id="2.3.2.27" evidence="4"/>
<dbReference type="FunFam" id="2.30.30.40:FF:000001">
    <property type="entry name" value="Sorbin and SH3 domain-containing protein 1 isoform 2"/>
    <property type="match status" value="1"/>
</dbReference>
<evidence type="ECO:0000256" key="10">
    <source>
        <dbReference type="ARBA" id="ARBA00022786"/>
    </source>
</evidence>
<sequence length="892" mass="91669">MDESSLLDLLECPVCLERLDSTAKVLPCQHTFCKRCLQSIVSSRQGELRCPECRTLVRSAVDDLPSNILLLRLLDGITRGGHGPHIQPGQPGVAAAAAVPVPVRVNRAARLAAAATLAGPPSSNGALPVQTLSRSSAAAASAVNKQSLPVVPCARALYTYEGKEPGDLPFSKGDLVFLRRRIDDSWYHGETSAGAQGFFPASYVQVLRPLPTPAVPLLLQPAATPAPPGTPTVGAAQPQARPAPPPQCRALYDFAVSGGEQDKDCLTFSKDEVLTVIRRVDENWAEGMLGDKIGIFPISFVEFNTMAKLLLGLESANIHTLGEALGQPQPSTSSASSSSSSSSSSASSSVTSSAAAVASAAAGDGGRKNAKKRHSFTSLTMSNKASGAGVQAQVAHQHRHSCDISAPVLISSSNPAAAARIMAAATGNGLSSSAPSQEGQALPAVVATPAVVPGMPLPRPALPSAAGTTEPAVPVPRPPPQQYPLIQIFVALYPYKPQKADELELRKGEMYRVLERCQDGWYKGSSLRTGTAGVFPGNYVAPVNRAPPVPQQKLPPPVGSANSSCSTSCTSSSRAVTVTVPIATVTTSQASNGGGLSACPVAAPPTSPRLGPATAARHVAQGPAQNGVRPAPSSTDKPVAAVPPIQSQGGSPRLSAASARPQPAAPLPAPVIALPPAPPAPGPCPSLSSALASVASAITPPNVSAASLDEQAALGGSGVSSAPVSSAASGGATAGAGGKPEKGEKDKKERKSSFLKILSSASAKRKSRSPPLSASPPPPQSTHDAQQPETHPMGATAAAEVGGHGRSLTPPVAPPPRQPCSAMAPVRPETKPLQRERYRVVVPYPPQSDVELELREGDVVFVHRKRDDGWYKGTLQRNGKTGLFPGSFVESF</sequence>
<dbReference type="Pfam" id="PF14604">
    <property type="entry name" value="SH3_9"/>
    <property type="match status" value="1"/>
</dbReference>
<keyword evidence="5 14" id="KW-0728">SH3 domain</keyword>
<feature type="domain" description="SH3" evidence="16">
    <location>
        <begin position="833"/>
        <end position="892"/>
    </location>
</feature>
<feature type="region of interest" description="Disordered" evidence="15">
    <location>
        <begin position="589"/>
        <end position="670"/>
    </location>
</feature>
<dbReference type="SMART" id="SM00326">
    <property type="entry name" value="SH3"/>
    <property type="match status" value="4"/>
</dbReference>
<dbReference type="InterPro" id="IPR013083">
    <property type="entry name" value="Znf_RING/FYVE/PHD"/>
</dbReference>
<evidence type="ECO:0000256" key="11">
    <source>
        <dbReference type="ARBA" id="ARBA00022833"/>
    </source>
</evidence>
<dbReference type="InterPro" id="IPR027370">
    <property type="entry name" value="Znf-RING_euk"/>
</dbReference>
<evidence type="ECO:0000256" key="15">
    <source>
        <dbReference type="SAM" id="MobiDB-lite"/>
    </source>
</evidence>
<evidence type="ECO:0000256" key="13">
    <source>
        <dbReference type="PROSITE-ProRule" id="PRU00175"/>
    </source>
</evidence>
<feature type="region of interest" description="Disordered" evidence="15">
    <location>
        <begin position="714"/>
        <end position="832"/>
    </location>
</feature>
<dbReference type="CDD" id="cd11783">
    <property type="entry name" value="SH3_SH3RF_3"/>
    <property type="match status" value="1"/>
</dbReference>
<evidence type="ECO:0000259" key="16">
    <source>
        <dbReference type="PROSITE" id="PS50002"/>
    </source>
</evidence>
<feature type="compositionally biased region" description="Low complexity" evidence="15">
    <location>
        <begin position="719"/>
        <end position="731"/>
    </location>
</feature>
<dbReference type="AlphaFoldDB" id="A0AAJ7T719"/>
<dbReference type="CDD" id="cd16750">
    <property type="entry name" value="RING-HC_SH3RF3"/>
    <property type="match status" value="1"/>
</dbReference>
<dbReference type="SMART" id="SM00184">
    <property type="entry name" value="RING"/>
    <property type="match status" value="1"/>
</dbReference>
<dbReference type="PANTHER" id="PTHR14167">
    <property type="entry name" value="SH3 DOMAIN-CONTAINING"/>
    <property type="match status" value="1"/>
</dbReference>
<dbReference type="InterPro" id="IPR036028">
    <property type="entry name" value="SH3-like_dom_sf"/>
</dbReference>
<feature type="compositionally biased region" description="Basic and acidic residues" evidence="15">
    <location>
        <begin position="739"/>
        <end position="752"/>
    </location>
</feature>
<keyword evidence="8" id="KW-0677">Repeat</keyword>
<proteinExistence type="inferred from homology"/>
<keyword evidence="7" id="KW-0479">Metal-binding</keyword>
<dbReference type="CDD" id="cd11785">
    <property type="entry name" value="SH3_SH3RF_C"/>
    <property type="match status" value="1"/>
</dbReference>
<feature type="domain" description="RING-type" evidence="17">
    <location>
        <begin position="12"/>
        <end position="54"/>
    </location>
</feature>
<dbReference type="FunFam" id="3.30.40.10:FF:000077">
    <property type="entry name" value="E3 ubiquitin-protein ligase SH3RF1 isoform X1"/>
    <property type="match status" value="1"/>
</dbReference>
<reference evidence="19" key="1">
    <citation type="submission" date="2025-08" db="UniProtKB">
        <authorList>
            <consortium name="RefSeq"/>
        </authorList>
    </citation>
    <scope>IDENTIFICATION</scope>
    <source>
        <tissue evidence="19">Sperm</tissue>
    </source>
</reference>
<dbReference type="PANTHER" id="PTHR14167:SF51">
    <property type="entry name" value="RING-TYPE E3 UBIQUITIN TRANSFERASE"/>
    <property type="match status" value="1"/>
</dbReference>
<feature type="compositionally biased region" description="Low complexity" evidence="15">
    <location>
        <begin position="651"/>
        <end position="662"/>
    </location>
</feature>
<evidence type="ECO:0000256" key="8">
    <source>
        <dbReference type="ARBA" id="ARBA00022737"/>
    </source>
</evidence>
<evidence type="ECO:0000313" key="19">
    <source>
        <dbReference type="RefSeq" id="XP_032812425.1"/>
    </source>
</evidence>
<evidence type="ECO:0000256" key="4">
    <source>
        <dbReference type="ARBA" id="ARBA00012483"/>
    </source>
</evidence>
<keyword evidence="9 13" id="KW-0863">Zinc-finger</keyword>
<dbReference type="PROSITE" id="PS50002">
    <property type="entry name" value="SH3"/>
    <property type="match status" value="4"/>
</dbReference>
<keyword evidence="12" id="KW-0832">Ubl conjugation</keyword>
<dbReference type="RefSeq" id="XP_032812425.1">
    <property type="nucleotide sequence ID" value="XM_032956534.1"/>
</dbReference>
<keyword evidence="10" id="KW-0833">Ubl conjugation pathway</keyword>
<feature type="region of interest" description="Disordered" evidence="15">
    <location>
        <begin position="324"/>
        <end position="347"/>
    </location>
</feature>
<dbReference type="PROSITE" id="PS50089">
    <property type="entry name" value="ZF_RING_2"/>
    <property type="match status" value="1"/>
</dbReference>
<evidence type="ECO:0000256" key="6">
    <source>
        <dbReference type="ARBA" id="ARBA00022679"/>
    </source>
</evidence>
<dbReference type="InterPro" id="IPR001452">
    <property type="entry name" value="SH3_domain"/>
</dbReference>
<dbReference type="Pfam" id="PF00018">
    <property type="entry name" value="SH3_1"/>
    <property type="match status" value="3"/>
</dbReference>
<comment type="pathway">
    <text evidence="2">Protein modification; protein ubiquitination.</text>
</comment>
<feature type="compositionally biased region" description="Low complexity" evidence="15">
    <location>
        <begin position="231"/>
        <end position="240"/>
    </location>
</feature>
<keyword evidence="6" id="KW-0808">Transferase</keyword>
<feature type="domain" description="SH3" evidence="16">
    <location>
        <begin position="243"/>
        <end position="306"/>
    </location>
</feature>
<evidence type="ECO:0000256" key="1">
    <source>
        <dbReference type="ARBA" id="ARBA00000900"/>
    </source>
</evidence>
<dbReference type="FunFam" id="2.30.30.40:FF:000063">
    <property type="entry name" value="Putative E3 ubiquitin-protein ligase SH3RF1"/>
    <property type="match status" value="1"/>
</dbReference>